<dbReference type="CDD" id="cd00592">
    <property type="entry name" value="HTH_MerR-like"/>
    <property type="match status" value="1"/>
</dbReference>
<dbReference type="EMBL" id="AUBJ02000001">
    <property type="protein sequence ID" value="MCP2333893.1"/>
    <property type="molecule type" value="Genomic_DNA"/>
</dbReference>
<dbReference type="Proteomes" id="UP000791080">
    <property type="component" value="Unassembled WGS sequence"/>
</dbReference>
<proteinExistence type="predicted"/>
<evidence type="ECO:0000313" key="3">
    <source>
        <dbReference type="EMBL" id="MCP2333893.1"/>
    </source>
</evidence>
<dbReference type="InterPro" id="IPR047057">
    <property type="entry name" value="MerR_fam"/>
</dbReference>
<dbReference type="InterPro" id="IPR009061">
    <property type="entry name" value="DNA-bd_dom_put_sf"/>
</dbReference>
<dbReference type="InterPro" id="IPR000551">
    <property type="entry name" value="MerR-type_HTH_dom"/>
</dbReference>
<dbReference type="Pfam" id="PF13411">
    <property type="entry name" value="MerR_1"/>
    <property type="match status" value="1"/>
</dbReference>
<reference evidence="3 4" key="1">
    <citation type="submission" date="2013-07" db="EMBL/GenBank/DDBJ databases">
        <authorList>
            <consortium name="DOE Joint Genome Institute"/>
            <person name="Reeve W."/>
            <person name="Huntemann M."/>
            <person name="Han J."/>
            <person name="Chen A."/>
            <person name="Kyrpides N."/>
            <person name="Mavromatis K."/>
            <person name="Markowitz V."/>
            <person name="Palaniappan K."/>
            <person name="Ivanova N."/>
            <person name="Schaumberg A."/>
            <person name="Pati A."/>
            <person name="Liolios K."/>
            <person name="Nordberg H.P."/>
            <person name="Cantor M.N."/>
            <person name="Hua S.X."/>
            <person name="Woyke T."/>
        </authorList>
    </citation>
    <scope>NUCLEOTIDE SEQUENCE [LARGE SCALE GENOMIC DNA]</scope>
    <source>
        <strain evidence="3 4">DSM 43889</strain>
    </source>
</reference>
<protein>
    <submittedName>
        <fullName evidence="3">DNA-binding transcriptional regulator, MerR family</fullName>
    </submittedName>
</protein>
<organism evidence="3 4">
    <name type="scientific">Actinoalloteichus caeruleus DSM 43889</name>
    <dbReference type="NCBI Taxonomy" id="1120930"/>
    <lineage>
        <taxon>Bacteria</taxon>
        <taxon>Bacillati</taxon>
        <taxon>Actinomycetota</taxon>
        <taxon>Actinomycetes</taxon>
        <taxon>Pseudonocardiales</taxon>
        <taxon>Pseudonocardiaceae</taxon>
        <taxon>Actinoalloteichus</taxon>
        <taxon>Actinoalloteichus cyanogriseus</taxon>
    </lineage>
</organism>
<gene>
    <name evidence="3" type="ORF">G443_004163</name>
</gene>
<dbReference type="PRINTS" id="PR00040">
    <property type="entry name" value="HTHMERR"/>
</dbReference>
<accession>A0ABT1JMY5</accession>
<name>A0ABT1JMY5_ACTCY</name>
<comment type="caution">
    <text evidence="3">The sequence shown here is derived from an EMBL/GenBank/DDBJ whole genome shotgun (WGS) entry which is preliminary data.</text>
</comment>
<keyword evidence="1 3" id="KW-0238">DNA-binding</keyword>
<keyword evidence="4" id="KW-1185">Reference proteome</keyword>
<dbReference type="SMART" id="SM00422">
    <property type="entry name" value="HTH_MERR"/>
    <property type="match status" value="1"/>
</dbReference>
<dbReference type="PROSITE" id="PS50937">
    <property type="entry name" value="HTH_MERR_2"/>
    <property type="match status" value="1"/>
</dbReference>
<sequence>MGTVNENELYSIGDVARRTGLSVSAVRYYSDAGIVTPTEQTPAGYRHYDVQAIARLEFVRTLRELDAGLDDIRRVLAGETTLHDLAAAHLAVVEEQTRRFHARRAVLRSILRQDTPDGQVVLMHRLVSMSDEDRERLLDEFWAEVSEGLDVNPAMIDRLSQTRAVLPDDPTPEQLEAWIELADLVRDEDFRAAVRSHLREEYSTEAGRIMSSSSMLDSIDEGTPIMAEAMEARRAGIPVDSSRARDIADRYSAWLSGVCGKPDCPEFRQQSAKQLRIALELHGTRNAEADPHWESPFTGPHDRYLDLVATINGHPTSDELVGMMADQVPYAWLADALRASASSSEPGTAA</sequence>
<feature type="domain" description="HTH merR-type" evidence="2">
    <location>
        <begin position="9"/>
        <end position="78"/>
    </location>
</feature>
<dbReference type="PANTHER" id="PTHR30204:SF93">
    <property type="entry name" value="HTH MERR-TYPE DOMAIN-CONTAINING PROTEIN"/>
    <property type="match status" value="1"/>
</dbReference>
<evidence type="ECO:0000259" key="2">
    <source>
        <dbReference type="PROSITE" id="PS50937"/>
    </source>
</evidence>
<dbReference type="SUPFAM" id="SSF46955">
    <property type="entry name" value="Putative DNA-binding domain"/>
    <property type="match status" value="1"/>
</dbReference>
<dbReference type="PANTHER" id="PTHR30204">
    <property type="entry name" value="REDOX-CYCLING DRUG-SENSING TRANSCRIPTIONAL ACTIVATOR SOXR"/>
    <property type="match status" value="1"/>
</dbReference>
<dbReference type="Gene3D" id="1.10.1660.10">
    <property type="match status" value="1"/>
</dbReference>
<dbReference type="GO" id="GO:0003677">
    <property type="term" value="F:DNA binding"/>
    <property type="evidence" value="ECO:0007669"/>
    <property type="project" value="UniProtKB-KW"/>
</dbReference>
<evidence type="ECO:0000256" key="1">
    <source>
        <dbReference type="ARBA" id="ARBA00023125"/>
    </source>
</evidence>
<evidence type="ECO:0000313" key="4">
    <source>
        <dbReference type="Proteomes" id="UP000791080"/>
    </source>
</evidence>
<reference evidence="3 4" key="2">
    <citation type="submission" date="2022-06" db="EMBL/GenBank/DDBJ databases">
        <title>Genomic Encyclopedia of Type Strains, Phase I: the one thousand microbial genomes (KMG-I) project.</title>
        <authorList>
            <person name="Kyrpides N."/>
        </authorList>
    </citation>
    <scope>NUCLEOTIDE SEQUENCE [LARGE SCALE GENOMIC DNA]</scope>
    <source>
        <strain evidence="3 4">DSM 43889</strain>
    </source>
</reference>